<sequence length="509" mass="59142">MAGVGFELKKLFRSKKGYFQSVKAYTVSAVVTEGPMILNILMLFLMRYLIRIHGATVREQDIFLYTITYITIFSLIFSNTLLMFIDRYISDCIYQKQLKRIMPAFFGLIFWLVLIGGLIALIYLFCIPVDNFYRIVNLVQFCIMMIIWAEMAFLSAVKQYTKVMVGFCASVLVSVLTAMVLLKFTPLPLVMAALISTCLGYLVMMLMFLQQLLVYYPGGKLNIFQFFPALDKYKILVAIGFFMALGLYAHNFVVWTSEFKNQIWDNGVFCTKYDIPIFFATLTISPMLVRFVVSVEVNFYQKYREYFDGILYGGTLEDIRMTKKSLSKTLFREIAQMMEIQFFVTVLCATFLGNYLNRIGLDQEQTSIFRILCFGYCLFGLAKCLIILLLYFEDRAGALIGVMCFAGLSALFTWLFLKTEVAYWGSGFLAAAFVTAMYGAFRIRYFLDRLEYKVFLRQPLFYEEKKGVFTDLAEMAGKQEAHFKAEMEKRYQDKFEKRRQRRLRSRSLP</sequence>
<dbReference type="Pfam" id="PF16933">
    <property type="entry name" value="PelG"/>
    <property type="match status" value="1"/>
</dbReference>
<accession>A0A9D2DSY5</accession>
<feature type="transmembrane region" description="Helical" evidence="1">
    <location>
        <begin position="105"/>
        <end position="125"/>
    </location>
</feature>
<feature type="transmembrane region" description="Helical" evidence="1">
    <location>
        <begin position="368"/>
        <end position="391"/>
    </location>
</feature>
<organism evidence="2 3">
    <name type="scientific">Candidatus Blautia faecigallinarum</name>
    <dbReference type="NCBI Taxonomy" id="2838488"/>
    <lineage>
        <taxon>Bacteria</taxon>
        <taxon>Bacillati</taxon>
        <taxon>Bacillota</taxon>
        <taxon>Clostridia</taxon>
        <taxon>Lachnospirales</taxon>
        <taxon>Lachnospiraceae</taxon>
        <taxon>Blautia</taxon>
    </lineage>
</organism>
<dbReference type="AlphaFoldDB" id="A0A9D2DSY5"/>
<dbReference type="InterPro" id="IPR031617">
    <property type="entry name" value="PelG"/>
</dbReference>
<reference evidence="2" key="1">
    <citation type="journal article" date="2021" name="PeerJ">
        <title>Extensive microbial diversity within the chicken gut microbiome revealed by metagenomics and culture.</title>
        <authorList>
            <person name="Gilroy R."/>
            <person name="Ravi A."/>
            <person name="Getino M."/>
            <person name="Pursley I."/>
            <person name="Horton D.L."/>
            <person name="Alikhan N.F."/>
            <person name="Baker D."/>
            <person name="Gharbi K."/>
            <person name="Hall N."/>
            <person name="Watson M."/>
            <person name="Adriaenssens E.M."/>
            <person name="Foster-Nyarko E."/>
            <person name="Jarju S."/>
            <person name="Secka A."/>
            <person name="Antonio M."/>
            <person name="Oren A."/>
            <person name="Chaudhuri R.R."/>
            <person name="La Ragione R."/>
            <person name="Hildebrand F."/>
            <person name="Pallen M.J."/>
        </authorList>
    </citation>
    <scope>NUCLEOTIDE SEQUENCE</scope>
    <source>
        <strain evidence="2">14324</strain>
    </source>
</reference>
<gene>
    <name evidence="2" type="primary">pelG</name>
    <name evidence="2" type="ORF">IAA21_07840</name>
</gene>
<feature type="transmembrane region" description="Helical" evidence="1">
    <location>
        <begin position="275"/>
        <end position="293"/>
    </location>
</feature>
<proteinExistence type="predicted"/>
<dbReference type="EMBL" id="DXBU01000106">
    <property type="protein sequence ID" value="HIZ22687.1"/>
    <property type="molecule type" value="Genomic_DNA"/>
</dbReference>
<feature type="transmembrane region" description="Helical" evidence="1">
    <location>
        <begin position="62"/>
        <end position="85"/>
    </location>
</feature>
<feature type="transmembrane region" description="Helical" evidence="1">
    <location>
        <begin position="423"/>
        <end position="441"/>
    </location>
</feature>
<comment type="caution">
    <text evidence="2">The sequence shown here is derived from an EMBL/GenBank/DDBJ whole genome shotgun (WGS) entry which is preliminary data.</text>
</comment>
<keyword evidence="1" id="KW-1133">Transmembrane helix</keyword>
<feature type="transmembrane region" description="Helical" evidence="1">
    <location>
        <begin position="163"/>
        <end position="184"/>
    </location>
</feature>
<evidence type="ECO:0000313" key="3">
    <source>
        <dbReference type="Proteomes" id="UP000824041"/>
    </source>
</evidence>
<keyword evidence="1" id="KW-0472">Membrane</keyword>
<reference evidence="2" key="2">
    <citation type="submission" date="2021-04" db="EMBL/GenBank/DDBJ databases">
        <authorList>
            <person name="Gilroy R."/>
        </authorList>
    </citation>
    <scope>NUCLEOTIDE SEQUENCE</scope>
    <source>
        <strain evidence="2">14324</strain>
    </source>
</reference>
<name>A0A9D2DSY5_9FIRM</name>
<feature type="transmembrane region" description="Helical" evidence="1">
    <location>
        <begin position="131"/>
        <end position="151"/>
    </location>
</feature>
<feature type="transmembrane region" description="Helical" evidence="1">
    <location>
        <begin position="334"/>
        <end position="356"/>
    </location>
</feature>
<feature type="transmembrane region" description="Helical" evidence="1">
    <location>
        <begin position="398"/>
        <end position="417"/>
    </location>
</feature>
<feature type="transmembrane region" description="Helical" evidence="1">
    <location>
        <begin position="24"/>
        <end position="50"/>
    </location>
</feature>
<feature type="transmembrane region" description="Helical" evidence="1">
    <location>
        <begin position="235"/>
        <end position="255"/>
    </location>
</feature>
<evidence type="ECO:0000313" key="2">
    <source>
        <dbReference type="EMBL" id="HIZ22687.1"/>
    </source>
</evidence>
<evidence type="ECO:0000256" key="1">
    <source>
        <dbReference type="SAM" id="Phobius"/>
    </source>
</evidence>
<dbReference type="Proteomes" id="UP000824041">
    <property type="component" value="Unassembled WGS sequence"/>
</dbReference>
<keyword evidence="1" id="KW-0812">Transmembrane</keyword>
<feature type="transmembrane region" description="Helical" evidence="1">
    <location>
        <begin position="190"/>
        <end position="214"/>
    </location>
</feature>
<protein>
    <submittedName>
        <fullName evidence="2">Exopolysaccharide Pel transporter PelG</fullName>
    </submittedName>
</protein>